<reference evidence="2 3" key="1">
    <citation type="submission" date="2019-03" db="EMBL/GenBank/DDBJ databases">
        <title>Genomic Encyclopedia of Archaeal and Bacterial Type Strains, Phase II (KMG-II): from individual species to whole genera.</title>
        <authorList>
            <person name="Goeker M."/>
        </authorList>
    </citation>
    <scope>NUCLEOTIDE SEQUENCE [LARGE SCALE GENOMIC DNA]</scope>
    <source>
        <strain evidence="2 3">DSM 24425</strain>
    </source>
</reference>
<dbReference type="Gene3D" id="3.40.109.10">
    <property type="entry name" value="NADH Oxidase"/>
    <property type="match status" value="2"/>
</dbReference>
<dbReference type="Proteomes" id="UP000295777">
    <property type="component" value="Unassembled WGS sequence"/>
</dbReference>
<name>A0A4R1GEN2_9BACT</name>
<evidence type="ECO:0000259" key="1">
    <source>
        <dbReference type="Pfam" id="PF00881"/>
    </source>
</evidence>
<proteinExistence type="predicted"/>
<dbReference type="InterPro" id="IPR052544">
    <property type="entry name" value="Bacteriocin_Proc_Enz"/>
</dbReference>
<feature type="domain" description="Nitroreductase" evidence="1">
    <location>
        <begin position="305"/>
        <end position="465"/>
    </location>
</feature>
<feature type="domain" description="Nitroreductase" evidence="1">
    <location>
        <begin position="98"/>
        <end position="231"/>
    </location>
</feature>
<dbReference type="SUPFAM" id="SSF55469">
    <property type="entry name" value="FMN-dependent nitroreductase-like"/>
    <property type="match status" value="2"/>
</dbReference>
<comment type="caution">
    <text evidence="2">The sequence shown here is derived from an EMBL/GenBank/DDBJ whole genome shotgun (WGS) entry which is preliminary data.</text>
</comment>
<dbReference type="AlphaFoldDB" id="A0A4R1GEN2"/>
<keyword evidence="3" id="KW-1185">Reference proteome</keyword>
<accession>A0A4R1GEN2</accession>
<dbReference type="PANTHER" id="PTHR43745">
    <property type="entry name" value="NITROREDUCTASE MJ1384-RELATED"/>
    <property type="match status" value="1"/>
</dbReference>
<sequence length="468" mass="52901">MNCYNYHIKTAHTFESVRRPHYLDWSNYPSPFKVYKGIKKFSLLPFKGPLQETLDVLYRLCGSGAEDVLSFGELSDLAFAMNGISRVENFHGEEFYFRTVPSAGALYPFELYFFVKEVEGIPDGLYHYQPIDHSLELLVEKDFFELLQTALCAEIPGNVVAVITSIYARSAWKYRTRAYRYCLLDAGHMASNGVVFLRSVGLGGCVVSKFKDDKLNQLLGVDGENEFALAAVLIDRPALFWGDDFIVTYPYPPFEPVVRKPIYNAEIVNTHLVGNLDSCEFYREYPDSDGVYPEVNSLPLKDALLRRRSKRKFTGERLDFERFKYLLESSLNCFPADWGFPQTSFYLQVKNVEGVADGIYAVGDGELYPVMKGDFSREVAYLCLAQGFIARANVNVIFTFDFSGKGCRDYRGALMEAGALGELLYLAAESLGLGVCGIGAFYDFDLKRFLSLPEFEYPVYVVSVGIVK</sequence>
<dbReference type="EMBL" id="SMFV01000002">
    <property type="protein sequence ID" value="TCK05270.1"/>
    <property type="molecule type" value="Genomic_DNA"/>
</dbReference>
<gene>
    <name evidence="2" type="ORF">CLV27_0696</name>
</gene>
<dbReference type="GO" id="GO:0016491">
    <property type="term" value="F:oxidoreductase activity"/>
    <property type="evidence" value="ECO:0007669"/>
    <property type="project" value="InterPro"/>
</dbReference>
<dbReference type="CDD" id="cd02142">
    <property type="entry name" value="McbC_SagB-like_oxidoreductase"/>
    <property type="match status" value="2"/>
</dbReference>
<evidence type="ECO:0000313" key="3">
    <source>
        <dbReference type="Proteomes" id="UP000295777"/>
    </source>
</evidence>
<dbReference type="OrthoDB" id="9801593at2"/>
<dbReference type="NCBIfam" id="TIGR03605">
    <property type="entry name" value="antibiot_sagB"/>
    <property type="match status" value="1"/>
</dbReference>
<organism evidence="2 3">
    <name type="scientific">Phorcysia thermohydrogeniphila</name>
    <dbReference type="NCBI Taxonomy" id="936138"/>
    <lineage>
        <taxon>Bacteria</taxon>
        <taxon>Pseudomonadati</taxon>
        <taxon>Aquificota</taxon>
        <taxon>Aquificia</taxon>
        <taxon>Desulfurobacteriales</taxon>
        <taxon>Desulfurobacteriaceae</taxon>
        <taxon>Phorcysia</taxon>
    </lineage>
</organism>
<dbReference type="PANTHER" id="PTHR43745:SF2">
    <property type="entry name" value="NITROREDUCTASE MJ1384-RELATED"/>
    <property type="match status" value="1"/>
</dbReference>
<dbReference type="InterPro" id="IPR000415">
    <property type="entry name" value="Nitroreductase-like"/>
</dbReference>
<dbReference type="Pfam" id="PF00881">
    <property type="entry name" value="Nitroreductase"/>
    <property type="match status" value="2"/>
</dbReference>
<dbReference type="InterPro" id="IPR029479">
    <property type="entry name" value="Nitroreductase"/>
</dbReference>
<evidence type="ECO:0000313" key="2">
    <source>
        <dbReference type="EMBL" id="TCK05270.1"/>
    </source>
</evidence>
<protein>
    <submittedName>
        <fullName evidence="2">SagB-type dehydrogenase family enzyme</fullName>
    </submittedName>
</protein>
<dbReference type="InterPro" id="IPR020051">
    <property type="entry name" value="SagB-type_dehydrogenase"/>
</dbReference>
<dbReference type="RefSeq" id="WP_132525843.1">
    <property type="nucleotide sequence ID" value="NZ_SMFV01000002.1"/>
</dbReference>